<evidence type="ECO:0000313" key="6">
    <source>
        <dbReference type="EMBL" id="KAJ8298376.1"/>
    </source>
</evidence>
<dbReference type="PRINTS" id="PR00463">
    <property type="entry name" value="EP450I"/>
</dbReference>
<dbReference type="InterPro" id="IPR002401">
    <property type="entry name" value="Cyt_P450_E_grp-I"/>
</dbReference>
<keyword evidence="4" id="KW-0349">Heme</keyword>
<dbReference type="Pfam" id="PF00067">
    <property type="entry name" value="p450"/>
    <property type="match status" value="1"/>
</dbReference>
<evidence type="ECO:0000256" key="4">
    <source>
        <dbReference type="RuleBase" id="RU000461"/>
    </source>
</evidence>
<keyword evidence="3 4" id="KW-0408">Iron</keyword>
<protein>
    <recommendedName>
        <fullName evidence="8">Cytochrome P450</fullName>
    </recommendedName>
</protein>
<evidence type="ECO:0000256" key="2">
    <source>
        <dbReference type="ARBA" id="ARBA00022723"/>
    </source>
</evidence>
<evidence type="ECO:0000313" key="7">
    <source>
        <dbReference type="Proteomes" id="UP001217089"/>
    </source>
</evidence>
<keyword evidence="5" id="KW-0472">Membrane</keyword>
<dbReference type="PANTHER" id="PTHR24300:SF403">
    <property type="entry name" value="CYTOCHROME P450 306A1"/>
    <property type="match status" value="1"/>
</dbReference>
<feature type="transmembrane region" description="Helical" evidence="5">
    <location>
        <begin position="21"/>
        <end position="46"/>
    </location>
</feature>
<comment type="caution">
    <text evidence="6">The sequence shown here is derived from an EMBL/GenBank/DDBJ whole genome shotgun (WGS) entry which is preliminary data.</text>
</comment>
<comment type="similarity">
    <text evidence="1 4">Belongs to the cytochrome P450 family.</text>
</comment>
<keyword evidence="2 4" id="KW-0479">Metal-binding</keyword>
<keyword evidence="4" id="KW-0503">Monooxygenase</keyword>
<dbReference type="PANTHER" id="PTHR24300">
    <property type="entry name" value="CYTOCHROME P450 508A4-RELATED"/>
    <property type="match status" value="1"/>
</dbReference>
<dbReference type="PROSITE" id="PS00086">
    <property type="entry name" value="CYTOCHROME_P450"/>
    <property type="match status" value="1"/>
</dbReference>
<proteinExistence type="inferred from homology"/>
<dbReference type="InterPro" id="IPR050182">
    <property type="entry name" value="Cytochrome_P450_fam2"/>
</dbReference>
<accession>A0ABQ9E3S4</accession>
<evidence type="ECO:0000256" key="5">
    <source>
        <dbReference type="SAM" id="Phobius"/>
    </source>
</evidence>
<dbReference type="PRINTS" id="PR00385">
    <property type="entry name" value="P450"/>
</dbReference>
<dbReference type="Proteomes" id="UP001217089">
    <property type="component" value="Unassembled WGS sequence"/>
</dbReference>
<dbReference type="InterPro" id="IPR036396">
    <property type="entry name" value="Cyt_P450_sf"/>
</dbReference>
<keyword evidence="5" id="KW-1133">Transmembrane helix</keyword>
<dbReference type="Gene3D" id="1.10.630.10">
    <property type="entry name" value="Cytochrome P450"/>
    <property type="match status" value="1"/>
</dbReference>
<evidence type="ECO:0000256" key="3">
    <source>
        <dbReference type="ARBA" id="ARBA00023004"/>
    </source>
</evidence>
<dbReference type="InterPro" id="IPR017972">
    <property type="entry name" value="Cyt_P450_CS"/>
</dbReference>
<name>A0ABQ9E3S4_TEGGR</name>
<evidence type="ECO:0008006" key="8">
    <source>
        <dbReference type="Google" id="ProtNLM"/>
    </source>
</evidence>
<sequence>MCHINAIKTASKTVDILTLTMILDVLLSTGGLTAILILLLITLLWMDIRRPPDLPPGPPIYVPILGNLVGLNPETLLGKLKEYRKQYGDVFSLKMGSKWWIVLNGYDTIHAALVKNADVFSSRPDITIFRNIAKRKGIVASSGKLWKEQRTFALTKLRDFGFGKRNFESNILEEVEVLVKNLEEQKGNAFDIDDILYASISNVTCSIVFGKRFSHTDPTFRKIVNMFSENLRTANGAALATWMPFLRFLPFDMFNIKKVINNVDNIQKFLQTVIDDHWKTYDENNIRDFIDAFITEQKRREDDANSTFTDFQLFRVVFEFFIAGTETTSTTLRWAIIYLIRNPQIQEKMRKEIESVAGSSQFPRLQHRQDMPYTEAVLAEIQRCGDIVPLSLFHGVEQEVKFKGFRIPKEAVITPNLESVLLDPNDFTDPFTFNPERFLNQNGIFCHTEKMVAFSLGRRVCLGESLAKMELFLFLTAIVQRFNLLPKEENCPPSLEPIIGATRSPKPFKFKAQPIC</sequence>
<evidence type="ECO:0000256" key="1">
    <source>
        <dbReference type="ARBA" id="ARBA00010617"/>
    </source>
</evidence>
<gene>
    <name evidence="6" type="ORF">KUTeg_024907</name>
</gene>
<dbReference type="SUPFAM" id="SSF48264">
    <property type="entry name" value="Cytochrome P450"/>
    <property type="match status" value="1"/>
</dbReference>
<dbReference type="InterPro" id="IPR001128">
    <property type="entry name" value="Cyt_P450"/>
</dbReference>
<keyword evidence="7" id="KW-1185">Reference proteome</keyword>
<keyword evidence="4" id="KW-0560">Oxidoreductase</keyword>
<keyword evidence="5" id="KW-0812">Transmembrane</keyword>
<organism evidence="6 7">
    <name type="scientific">Tegillarca granosa</name>
    <name type="common">Malaysian cockle</name>
    <name type="synonym">Anadara granosa</name>
    <dbReference type="NCBI Taxonomy" id="220873"/>
    <lineage>
        <taxon>Eukaryota</taxon>
        <taxon>Metazoa</taxon>
        <taxon>Spiralia</taxon>
        <taxon>Lophotrochozoa</taxon>
        <taxon>Mollusca</taxon>
        <taxon>Bivalvia</taxon>
        <taxon>Autobranchia</taxon>
        <taxon>Pteriomorphia</taxon>
        <taxon>Arcoida</taxon>
        <taxon>Arcoidea</taxon>
        <taxon>Arcidae</taxon>
        <taxon>Tegillarca</taxon>
    </lineage>
</organism>
<dbReference type="EMBL" id="JARBDR010000923">
    <property type="protein sequence ID" value="KAJ8298376.1"/>
    <property type="molecule type" value="Genomic_DNA"/>
</dbReference>
<reference evidence="6 7" key="1">
    <citation type="submission" date="2022-12" db="EMBL/GenBank/DDBJ databases">
        <title>Chromosome-level genome of Tegillarca granosa.</title>
        <authorList>
            <person name="Kim J."/>
        </authorList>
    </citation>
    <scope>NUCLEOTIDE SEQUENCE [LARGE SCALE GENOMIC DNA]</scope>
    <source>
        <strain evidence="6">Teg-2019</strain>
        <tissue evidence="6">Adductor muscle</tissue>
    </source>
</reference>